<dbReference type="AlphaFoldDB" id="A0A4R5VEM1"/>
<dbReference type="RefSeq" id="WP_133389436.1">
    <property type="nucleotide sequence ID" value="NZ_SMUW01000016.1"/>
</dbReference>
<dbReference type="Gene3D" id="3.40.50.300">
    <property type="entry name" value="P-loop containing nucleotide triphosphate hydrolases"/>
    <property type="match status" value="1"/>
</dbReference>
<dbReference type="SUPFAM" id="SSF52540">
    <property type="entry name" value="P-loop containing nucleoside triphosphate hydrolases"/>
    <property type="match status" value="1"/>
</dbReference>
<evidence type="ECO:0000313" key="2">
    <source>
        <dbReference type="Proteomes" id="UP000295438"/>
    </source>
</evidence>
<keyword evidence="2" id="KW-1185">Reference proteome</keyword>
<dbReference type="Proteomes" id="UP000295438">
    <property type="component" value="Unassembled WGS sequence"/>
</dbReference>
<proteinExistence type="predicted"/>
<dbReference type="InterPro" id="IPR027417">
    <property type="entry name" value="P-loop_NTPase"/>
</dbReference>
<sequence>MIESILIGIAANIITGVGQSALKKIVNNGSLEEEIQKAFDNALNQWTVNYGIKEKEKIFTKSRFSLLLECVKEPEKINTLEKSTADIITFFKLELQKSTTAWNFIEDIHFQTALNKLNSLELHIKELNSSFINQIKAIEKTFDDALIPYFEAFKYQLNENNNDLPNQFHNTFIGRKADLDNIDYLIKMSDKKIISVVADGGYGKTRICIEYFKQYIDNEDNYEAFVLDVSAYKSLNFANQLKSEKHIIVLVDDAHKHPNILNDIINTANRHDNVKIMLTVRKAMYEDTIKELATHNRNIGIQKIERLTYEETQELFKSQLPGLKEIEIKKLSDESKGIPIVVLGLCLVTLNGKYKSDLSEEANFKLFVRELKNQVINDIHIKYLIDKEKINKTIQLLSFFSPIKNSEEEILELSKLNDIDVGETNLLLDYLEEYEFIARKSEIYIKPDPYSDTILLDSATRIKYLLKKDIKIFIDRLIRNLVEVEQSERLDFSIDNLLLDFVSSFKNKQTDNEEGISILVSNLETLKSFTYKKPRICFLAIKDLINSKAASDEFWHKEEVHFFYTKSFKEVHENIETILSIAALNSHKVTELDDIYELLLEYKTKKVESNIFQQVFRYRVYDFFEYGYRPYSPCERQTYLINKLNDSLNDVIPELFLANHIFNSIKTLLVLEFEGESYYDKYTHAFSWGRHFVISNKTTERIRIDALNLMFKLYLLTRFEKHSEAYFDEILRILFFMAEDKREKYVFNQKAEVELVIEFLKKVLGNNPSMTERSKVIRQLKIFERREIKDEYKDTADTLLALSEHVETPKDRLTLLFLDEYFSLRKNIETILNEIIEQYSDINNFLRDIVEIKLELTQKDFTNFHEVLSHLISNYPKESKTLLDLVIENYPEQSCDFSTLIKANYKDSEYFYSTIEKIWNLEYECVKGSVLWMLTNGRNRETEYYNEDDLKYVEYVVENKMVQALWSISFTLPKYILINPQRTLSIISRIFIISENEREDGHLLHSIFEDKEILDNHSELIKDFVFNSTLEIPLDSHYLEKALNFLENYFGFELLFLYLKKKVETITKQSKYISLSYHKHYNNPEKEQLQTEKDFLKVVQWYGELESKSEYIHKALVEFLRPIQIQSEVFKTEFKKLIEECGDNIDRAVDLCSSLDVYEEKGEFLISMLIEIANELCAKYEFDNEKLIQIFGSNYIRNLGSKSGPAGGPFPQDLNKREELNQLMGKYQMHAKVKRIFDYSLERVNNDIERDRFEDEKW</sequence>
<name>A0A4R5VEM1_9BACT</name>
<organism evidence="1 2">
    <name type="scientific">Algoriphagus formosus</name>
    <dbReference type="NCBI Taxonomy" id="2007308"/>
    <lineage>
        <taxon>Bacteria</taxon>
        <taxon>Pseudomonadati</taxon>
        <taxon>Bacteroidota</taxon>
        <taxon>Cytophagia</taxon>
        <taxon>Cytophagales</taxon>
        <taxon>Cyclobacteriaceae</taxon>
        <taxon>Algoriphagus</taxon>
    </lineage>
</organism>
<reference evidence="1 2" key="1">
    <citation type="submission" date="2019-03" db="EMBL/GenBank/DDBJ databases">
        <title>Algoriphagus aquimaris sp. nov., isolated form marine sediment in Pohang, Korea.</title>
        <authorList>
            <person name="Kim J."/>
            <person name="Yoon S.-H."/>
            <person name="Lee S.-S."/>
        </authorList>
    </citation>
    <scope>NUCLEOTIDE SEQUENCE [LARGE SCALE GENOMIC DNA]</scope>
    <source>
        <strain evidence="1 2">F21</strain>
    </source>
</reference>
<protein>
    <submittedName>
        <fullName evidence="1">Uncharacterized protein</fullName>
    </submittedName>
</protein>
<evidence type="ECO:0000313" key="1">
    <source>
        <dbReference type="EMBL" id="TDK50862.1"/>
    </source>
</evidence>
<comment type="caution">
    <text evidence="1">The sequence shown here is derived from an EMBL/GenBank/DDBJ whole genome shotgun (WGS) entry which is preliminary data.</text>
</comment>
<gene>
    <name evidence="1" type="ORF">E1898_00590</name>
</gene>
<accession>A0A4R5VEM1</accession>
<dbReference type="EMBL" id="SMUW01000016">
    <property type="protein sequence ID" value="TDK50862.1"/>
    <property type="molecule type" value="Genomic_DNA"/>
</dbReference>